<feature type="signal peptide" evidence="6">
    <location>
        <begin position="1"/>
        <end position="18"/>
    </location>
</feature>
<evidence type="ECO:0000256" key="6">
    <source>
        <dbReference type="SAM" id="SignalP"/>
    </source>
</evidence>
<evidence type="ECO:0000256" key="4">
    <source>
        <dbReference type="ARBA" id="ARBA00022801"/>
    </source>
</evidence>
<keyword evidence="3" id="KW-0479">Metal-binding</keyword>
<dbReference type="GO" id="GO:0046872">
    <property type="term" value="F:metal ion binding"/>
    <property type="evidence" value="ECO:0007669"/>
    <property type="project" value="UniProtKB-KW"/>
</dbReference>
<dbReference type="InterPro" id="IPR002933">
    <property type="entry name" value="Peptidase_M20"/>
</dbReference>
<dbReference type="PROSITE" id="PS00758">
    <property type="entry name" value="ARGE_DAPE_CPG2_1"/>
    <property type="match status" value="1"/>
</dbReference>
<dbReference type="Pfam" id="PF01546">
    <property type="entry name" value="Peptidase_M20"/>
    <property type="match status" value="1"/>
</dbReference>
<dbReference type="RefSeq" id="XP_019018842.1">
    <property type="nucleotide sequence ID" value="XM_019160900.1"/>
</dbReference>
<dbReference type="GO" id="GO:0016787">
    <property type="term" value="F:hydrolase activity"/>
    <property type="evidence" value="ECO:0007669"/>
    <property type="project" value="UniProtKB-KW"/>
</dbReference>
<name>A0A1E3NNQ3_9ASCO</name>
<dbReference type="Gene3D" id="3.40.630.10">
    <property type="entry name" value="Zn peptidases"/>
    <property type="match status" value="1"/>
</dbReference>
<keyword evidence="9" id="KW-1185">Reference proteome</keyword>
<evidence type="ECO:0000256" key="2">
    <source>
        <dbReference type="ARBA" id="ARBA00006247"/>
    </source>
</evidence>
<dbReference type="STRING" id="763406.A0A1E3NNQ3"/>
<dbReference type="Gene3D" id="3.30.70.360">
    <property type="match status" value="1"/>
</dbReference>
<dbReference type="InterPro" id="IPR001261">
    <property type="entry name" value="ArgE/DapE_CS"/>
</dbReference>
<keyword evidence="6" id="KW-0732">Signal</keyword>
<dbReference type="InterPro" id="IPR050072">
    <property type="entry name" value="Peptidase_M20A"/>
</dbReference>
<dbReference type="GeneID" id="30177587"/>
<comment type="similarity">
    <text evidence="2">Belongs to the peptidase M20A family.</text>
</comment>
<dbReference type="InterPro" id="IPR011650">
    <property type="entry name" value="Peptidase_M20_dimer"/>
</dbReference>
<gene>
    <name evidence="8" type="ORF">PICMEDRAFT_15637</name>
</gene>
<dbReference type="EMBL" id="KV454002">
    <property type="protein sequence ID" value="ODQ47729.1"/>
    <property type="molecule type" value="Genomic_DNA"/>
</dbReference>
<sequence>MVWSSALQVLALTFVASAAPAPVAAPHALIPAFLSTVMESSEQLGLLLGEELEDKFEKDELDAQFALFQKNPELFKLHKKLVNIESISGNEVSVSNYLQNYLSQLGLGLELAIDETGKNIYAYGSENGSTKVLLTSHIDTVPPYIDYFVQETEDGDVEIHGRGSCDAKGSVAAQIIAAKELLEDGIVTTDDLSLLFVFAEEVGGAGMRSANSYLVEEGINWDAVIFGEPTENKLATGHKGIYLAKLEVFGVASHSGYPDMGIDADKIMIEIMHELETYNWPTSELLNSTTLNIGMFGGGTAGNVISPYAECTILMRTAVDADEIDTIVQSIVSKHESKAKDLKLDVRVTDDPVSLDYEVDGFETIIASYSTDIPNLKQRGFKRYLYGPGSILVAHGDHEYVTASSMLQAVEDYKKLVLYSLGK</sequence>
<evidence type="ECO:0000313" key="8">
    <source>
        <dbReference type="EMBL" id="ODQ47729.1"/>
    </source>
</evidence>
<dbReference type="AlphaFoldDB" id="A0A1E3NNQ3"/>
<dbReference type="InterPro" id="IPR036264">
    <property type="entry name" value="Bact_exopeptidase_dim_dom"/>
</dbReference>
<keyword evidence="5" id="KW-0862">Zinc</keyword>
<evidence type="ECO:0000256" key="3">
    <source>
        <dbReference type="ARBA" id="ARBA00022723"/>
    </source>
</evidence>
<dbReference type="CDD" id="cd05652">
    <property type="entry name" value="M20_ArgE_DapE-like_fungal"/>
    <property type="match status" value="1"/>
</dbReference>
<dbReference type="Proteomes" id="UP000094455">
    <property type="component" value="Unassembled WGS sequence"/>
</dbReference>
<dbReference type="SUPFAM" id="SSF53187">
    <property type="entry name" value="Zn-dependent exopeptidases"/>
    <property type="match status" value="1"/>
</dbReference>
<evidence type="ECO:0000259" key="7">
    <source>
        <dbReference type="Pfam" id="PF07687"/>
    </source>
</evidence>
<accession>A0A1E3NNQ3</accession>
<proteinExistence type="inferred from homology"/>
<reference evidence="8 9" key="1">
    <citation type="journal article" date="2016" name="Proc. Natl. Acad. Sci. U.S.A.">
        <title>Comparative genomics of biotechnologically important yeasts.</title>
        <authorList>
            <person name="Riley R."/>
            <person name="Haridas S."/>
            <person name="Wolfe K.H."/>
            <person name="Lopes M.R."/>
            <person name="Hittinger C.T."/>
            <person name="Goeker M."/>
            <person name="Salamov A.A."/>
            <person name="Wisecaver J.H."/>
            <person name="Long T.M."/>
            <person name="Calvey C.H."/>
            <person name="Aerts A.L."/>
            <person name="Barry K.W."/>
            <person name="Choi C."/>
            <person name="Clum A."/>
            <person name="Coughlan A.Y."/>
            <person name="Deshpande S."/>
            <person name="Douglass A.P."/>
            <person name="Hanson S.J."/>
            <person name="Klenk H.-P."/>
            <person name="LaButti K.M."/>
            <person name="Lapidus A."/>
            <person name="Lindquist E.A."/>
            <person name="Lipzen A.M."/>
            <person name="Meier-Kolthoff J.P."/>
            <person name="Ohm R.A."/>
            <person name="Otillar R.P."/>
            <person name="Pangilinan J.L."/>
            <person name="Peng Y."/>
            <person name="Rokas A."/>
            <person name="Rosa C.A."/>
            <person name="Scheuner C."/>
            <person name="Sibirny A.A."/>
            <person name="Slot J.C."/>
            <person name="Stielow J.B."/>
            <person name="Sun H."/>
            <person name="Kurtzman C.P."/>
            <person name="Blackwell M."/>
            <person name="Grigoriev I.V."/>
            <person name="Jeffries T.W."/>
        </authorList>
    </citation>
    <scope>NUCLEOTIDE SEQUENCE [LARGE SCALE GENOMIC DNA]</scope>
    <source>
        <strain evidence="8 9">NRRL Y-2026</strain>
    </source>
</reference>
<comment type="cofactor">
    <cofactor evidence="1">
        <name>Zn(2+)</name>
        <dbReference type="ChEBI" id="CHEBI:29105"/>
    </cofactor>
</comment>
<evidence type="ECO:0000256" key="1">
    <source>
        <dbReference type="ARBA" id="ARBA00001947"/>
    </source>
</evidence>
<feature type="chain" id="PRO_5009133441" description="Peptidase M20 dimerisation domain-containing protein" evidence="6">
    <location>
        <begin position="19"/>
        <end position="423"/>
    </location>
</feature>
<dbReference type="SUPFAM" id="SSF55031">
    <property type="entry name" value="Bacterial exopeptidase dimerisation domain"/>
    <property type="match status" value="1"/>
</dbReference>
<evidence type="ECO:0000313" key="9">
    <source>
        <dbReference type="Proteomes" id="UP000094455"/>
    </source>
</evidence>
<evidence type="ECO:0000256" key="5">
    <source>
        <dbReference type="ARBA" id="ARBA00022833"/>
    </source>
</evidence>
<organism evidence="8 9">
    <name type="scientific">Pichia membranifaciens NRRL Y-2026</name>
    <dbReference type="NCBI Taxonomy" id="763406"/>
    <lineage>
        <taxon>Eukaryota</taxon>
        <taxon>Fungi</taxon>
        <taxon>Dikarya</taxon>
        <taxon>Ascomycota</taxon>
        <taxon>Saccharomycotina</taxon>
        <taxon>Pichiomycetes</taxon>
        <taxon>Pichiales</taxon>
        <taxon>Pichiaceae</taxon>
        <taxon>Pichia</taxon>
    </lineage>
</organism>
<dbReference type="Pfam" id="PF07687">
    <property type="entry name" value="M20_dimer"/>
    <property type="match status" value="1"/>
</dbReference>
<dbReference type="PANTHER" id="PTHR43808:SF8">
    <property type="entry name" value="PEPTIDASE M20 DIMERISATION DOMAIN-CONTAINING PROTEIN"/>
    <property type="match status" value="1"/>
</dbReference>
<dbReference type="PANTHER" id="PTHR43808">
    <property type="entry name" value="ACETYLORNITHINE DEACETYLASE"/>
    <property type="match status" value="1"/>
</dbReference>
<dbReference type="OrthoDB" id="3064516at2759"/>
<protein>
    <recommendedName>
        <fullName evidence="7">Peptidase M20 dimerisation domain-containing protein</fullName>
    </recommendedName>
</protein>
<keyword evidence="4" id="KW-0378">Hydrolase</keyword>
<feature type="domain" description="Peptidase M20 dimerisation" evidence="7">
    <location>
        <begin position="236"/>
        <end position="340"/>
    </location>
</feature>